<evidence type="ECO:0000313" key="5">
    <source>
        <dbReference type="EMBL" id="KAE9394528.1"/>
    </source>
</evidence>
<dbReference type="PANTHER" id="PTHR43439">
    <property type="entry name" value="PHENYLACETATE-COENZYME A LIGASE"/>
    <property type="match status" value="1"/>
</dbReference>
<feature type="domain" description="AMP-dependent synthetase/ligase" evidence="3">
    <location>
        <begin position="31"/>
        <end position="371"/>
    </location>
</feature>
<keyword evidence="1" id="KW-0596">Phosphopantetheine</keyword>
<dbReference type="AlphaFoldDB" id="A0A6A4HA69"/>
<dbReference type="PANTHER" id="PTHR43439:SF2">
    <property type="entry name" value="ENZYME, PUTATIVE (JCVI)-RELATED"/>
    <property type="match status" value="1"/>
</dbReference>
<evidence type="ECO:0000256" key="2">
    <source>
        <dbReference type="ARBA" id="ARBA00022553"/>
    </source>
</evidence>
<gene>
    <name evidence="5" type="ORF">BT96DRAFT_958782</name>
</gene>
<dbReference type="Pfam" id="PF00501">
    <property type="entry name" value="AMP-binding"/>
    <property type="match status" value="1"/>
</dbReference>
<keyword evidence="6" id="KW-1185">Reference proteome</keyword>
<dbReference type="InterPro" id="IPR020845">
    <property type="entry name" value="AMP-binding_CS"/>
</dbReference>
<dbReference type="SUPFAM" id="SSF51735">
    <property type="entry name" value="NAD(P)-binding Rossmann-fold domains"/>
    <property type="match status" value="1"/>
</dbReference>
<dbReference type="EMBL" id="ML769548">
    <property type="protein sequence ID" value="KAE9394528.1"/>
    <property type="molecule type" value="Genomic_DNA"/>
</dbReference>
<dbReference type="SUPFAM" id="SSF56801">
    <property type="entry name" value="Acetyl-CoA synthetase-like"/>
    <property type="match status" value="1"/>
</dbReference>
<feature type="domain" description="Thioester reductase (TE)" evidence="4">
    <location>
        <begin position="683"/>
        <end position="904"/>
    </location>
</feature>
<dbReference type="InterPro" id="IPR042099">
    <property type="entry name" value="ANL_N_sf"/>
</dbReference>
<dbReference type="Pfam" id="PF23562">
    <property type="entry name" value="AMP-binding_C_3"/>
    <property type="match status" value="1"/>
</dbReference>
<dbReference type="Proteomes" id="UP000799118">
    <property type="component" value="Unassembled WGS sequence"/>
</dbReference>
<evidence type="ECO:0000256" key="1">
    <source>
        <dbReference type="ARBA" id="ARBA00022450"/>
    </source>
</evidence>
<dbReference type="InterPro" id="IPR013120">
    <property type="entry name" value="FAR_NAD-bd"/>
</dbReference>
<keyword evidence="2" id="KW-0597">Phosphoprotein</keyword>
<reference evidence="5" key="1">
    <citation type="journal article" date="2019" name="Environ. Microbiol.">
        <title>Fungal ecological strategies reflected in gene transcription - a case study of two litter decomposers.</title>
        <authorList>
            <person name="Barbi F."/>
            <person name="Kohler A."/>
            <person name="Barry K."/>
            <person name="Baskaran P."/>
            <person name="Daum C."/>
            <person name="Fauchery L."/>
            <person name="Ihrmark K."/>
            <person name="Kuo A."/>
            <person name="LaButti K."/>
            <person name="Lipzen A."/>
            <person name="Morin E."/>
            <person name="Grigoriev I.V."/>
            <person name="Henrissat B."/>
            <person name="Lindahl B."/>
            <person name="Martin F."/>
        </authorList>
    </citation>
    <scope>NUCLEOTIDE SEQUENCE</scope>
    <source>
        <strain evidence="5">JB14</strain>
    </source>
</reference>
<sequence>MSTTSIPTGAAVPPRLDTFITVPELLNFHLEHNPTQPAYVFTPMVHDGKDDQDEPTEISYLELVRASRRGAHLIRPKRAGSDGQVIAMLALSDNIVYQTVVAAIMEAGFIPLLISPRLTAQAVINLLRKTGCHRILSTQNTLKVLLQEVLAELVHSAVPDDPVYGVTIDEIPSLHQLYPKLGLEVAKDAFEPEVYPGSVSYPKEDDVAIYLHSSGSTGMPKAIGITHSMLIHTWASNLRLGVMPLPPFHAMGFYTQFVVPVFASITAAMYPPTVTHPNALPVMPTPANILPCLKRTKADFLIIVPAMLQIWAHEEESIEILKGLKGVMFAGGPLAPSIGDLLVSHGVHLRSVYGGTEFGIPVEVNIADKEDDKDWSWSRFAKETKPRWIPQGDGSSELQLVTTKTHILAVNNLEDSELTIFFFLLFSIGRVDDVIIHSSGEKTVPIPIESIVMKSPLVQGAVMFGRQRDQAGILIEPTPGNEINVEDDAQVTSRPIIEEANRVAPAFSRIYKEMILFSSPHKPLPRAAKGTIMRKAVYQTYEKEIDQVYNAVESNASGGSMVPPPSWDLLNVQQWFTLQVEDLCGHSLTPSDDIFEHGFDSLCATILRLRIVNVLSNDPSIHAASRLITQNVVYTYPSIDGLSKFIVELVHDPSESGRRSQGWTGCTNSDVDAPAPVMRVVLLTGSTGNLGAQILAMLISNETVARIYTLNRSSSRVSMMDRHKERLGDKALDTSLLLSEKLVFLEGDSSRPNLGLSDDVHNEKTSPSCIHNAWRLDFNLSLSSFEPHIRGTRNLIDLSRSCRHASSLRFLFTSSIGSTQSWDASKAPYPEEVVMDSKFAVGAGYGESKYVSERILHKSGLHASSFRIGQISGGAPNGAWAITDWLPIIVKSSLALNMLPDAHGAILDASFVEEHPPMAMNLVHPHPVTWSSVMEVLRRSLLSAKELRFRRLTWLAALEESAAGEQTEKTASDIPAIKILDFIRGLAQADDRLLGCLQWNTRNIQRISSLIRNLEPIGARDAELWIKYWVQCGM</sequence>
<evidence type="ECO:0000259" key="4">
    <source>
        <dbReference type="Pfam" id="PF07993"/>
    </source>
</evidence>
<dbReference type="InterPro" id="IPR051414">
    <property type="entry name" value="Adenylate-forming_Reductase"/>
</dbReference>
<evidence type="ECO:0000313" key="6">
    <source>
        <dbReference type="Proteomes" id="UP000799118"/>
    </source>
</evidence>
<evidence type="ECO:0000259" key="3">
    <source>
        <dbReference type="Pfam" id="PF00501"/>
    </source>
</evidence>
<dbReference type="OrthoDB" id="429813at2759"/>
<proteinExistence type="predicted"/>
<dbReference type="Gene3D" id="3.40.50.720">
    <property type="entry name" value="NAD(P)-binding Rossmann-like Domain"/>
    <property type="match status" value="1"/>
</dbReference>
<dbReference type="Pfam" id="PF07993">
    <property type="entry name" value="NAD_binding_4"/>
    <property type="match status" value="1"/>
</dbReference>
<dbReference type="PROSITE" id="PS00455">
    <property type="entry name" value="AMP_BINDING"/>
    <property type="match status" value="1"/>
</dbReference>
<protein>
    <submittedName>
        <fullName evidence="5">Acetyl-CoA synthetase-like protein</fullName>
    </submittedName>
</protein>
<dbReference type="InterPro" id="IPR000873">
    <property type="entry name" value="AMP-dep_synth/lig_dom"/>
</dbReference>
<name>A0A6A4HA69_9AGAR</name>
<dbReference type="InterPro" id="IPR036291">
    <property type="entry name" value="NAD(P)-bd_dom_sf"/>
</dbReference>
<accession>A0A6A4HA69</accession>
<organism evidence="5 6">
    <name type="scientific">Gymnopus androsaceus JB14</name>
    <dbReference type="NCBI Taxonomy" id="1447944"/>
    <lineage>
        <taxon>Eukaryota</taxon>
        <taxon>Fungi</taxon>
        <taxon>Dikarya</taxon>
        <taxon>Basidiomycota</taxon>
        <taxon>Agaricomycotina</taxon>
        <taxon>Agaricomycetes</taxon>
        <taxon>Agaricomycetidae</taxon>
        <taxon>Agaricales</taxon>
        <taxon>Marasmiineae</taxon>
        <taxon>Omphalotaceae</taxon>
        <taxon>Gymnopus</taxon>
    </lineage>
</organism>
<dbReference type="Gene3D" id="3.40.50.12780">
    <property type="entry name" value="N-terminal domain of ligase-like"/>
    <property type="match status" value="1"/>
</dbReference>